<feature type="transmembrane region" description="Helical" evidence="11">
    <location>
        <begin position="115"/>
        <end position="135"/>
    </location>
</feature>
<keyword evidence="4 9" id="KW-0812">Transmembrane</keyword>
<dbReference type="InterPro" id="IPR018108">
    <property type="entry name" value="MCP_transmembrane"/>
</dbReference>
<dbReference type="SUPFAM" id="SSF103506">
    <property type="entry name" value="Mitochondrial carrier"/>
    <property type="match status" value="2"/>
</dbReference>
<comment type="catalytic activity">
    <reaction evidence="8">
        <text>ADP(in) + ATP(out) = ADP(out) + ATP(in)</text>
        <dbReference type="Rhea" id="RHEA:34999"/>
        <dbReference type="ChEBI" id="CHEBI:30616"/>
        <dbReference type="ChEBI" id="CHEBI:456216"/>
    </reaction>
    <physiologicalReaction direction="left-to-right" evidence="8">
        <dbReference type="Rhea" id="RHEA:35000"/>
    </physiologicalReaction>
</comment>
<feature type="repeat" description="Solcar" evidence="9">
    <location>
        <begin position="219"/>
        <end position="308"/>
    </location>
</feature>
<dbReference type="PANTHER" id="PTHR45635:SF31">
    <property type="entry name" value="ADP_ATP TRANSLOCASE"/>
    <property type="match status" value="1"/>
</dbReference>
<comment type="function">
    <text evidence="11">Catalyzes the exchange of ADP and ATP across the membrane.</text>
</comment>
<evidence type="ECO:0000256" key="2">
    <source>
        <dbReference type="ARBA" id="ARBA00006375"/>
    </source>
</evidence>
<keyword evidence="7 9" id="KW-0472">Membrane</keyword>
<feature type="transmembrane region" description="Helical" evidence="11">
    <location>
        <begin position="320"/>
        <end position="340"/>
    </location>
</feature>
<evidence type="ECO:0000256" key="6">
    <source>
        <dbReference type="ARBA" id="ARBA00022989"/>
    </source>
</evidence>
<dbReference type="Gene3D" id="1.50.40.10">
    <property type="entry name" value="Mitochondrial carrier domain"/>
    <property type="match status" value="1"/>
</dbReference>
<dbReference type="GO" id="GO:0140021">
    <property type="term" value="P:mitochondrial ADP transmembrane transport"/>
    <property type="evidence" value="ECO:0007669"/>
    <property type="project" value="InterPro"/>
</dbReference>
<dbReference type="GO" id="GO:0005471">
    <property type="term" value="F:ATP:ADP antiporter activity"/>
    <property type="evidence" value="ECO:0007669"/>
    <property type="project" value="UniProtKB-UniRule"/>
</dbReference>
<dbReference type="GO" id="GO:0005743">
    <property type="term" value="C:mitochondrial inner membrane"/>
    <property type="evidence" value="ECO:0007669"/>
    <property type="project" value="InterPro"/>
</dbReference>
<evidence type="ECO:0000256" key="4">
    <source>
        <dbReference type="ARBA" id="ARBA00022692"/>
    </source>
</evidence>
<dbReference type="PRINTS" id="PR00926">
    <property type="entry name" value="MITOCARRIER"/>
</dbReference>
<feature type="repeat" description="Solcar" evidence="9">
    <location>
        <begin position="26"/>
        <end position="120"/>
    </location>
</feature>
<keyword evidence="5" id="KW-0677">Repeat</keyword>
<comment type="subcellular location">
    <subcellularLocation>
        <location evidence="1 11">Membrane</location>
        <topology evidence="1 11">Multi-pass membrane protein</topology>
    </subcellularLocation>
</comment>
<evidence type="ECO:0000313" key="13">
    <source>
        <dbReference type="Proteomes" id="UP000593574"/>
    </source>
</evidence>
<feature type="transmembrane region" description="Helical" evidence="11">
    <location>
        <begin position="278"/>
        <end position="300"/>
    </location>
</feature>
<comment type="caution">
    <text evidence="12">The sequence shown here is derived from an EMBL/GenBank/DDBJ whole genome shotgun (WGS) entry which is preliminary data.</text>
</comment>
<evidence type="ECO:0000256" key="11">
    <source>
        <dbReference type="RuleBase" id="RU368008"/>
    </source>
</evidence>
<evidence type="ECO:0000256" key="7">
    <source>
        <dbReference type="ARBA" id="ARBA00023136"/>
    </source>
</evidence>
<dbReference type="InterPro" id="IPR023395">
    <property type="entry name" value="MCP_dom_sf"/>
</dbReference>
<evidence type="ECO:0000256" key="8">
    <source>
        <dbReference type="ARBA" id="ARBA00024143"/>
    </source>
</evidence>
<comment type="similarity">
    <text evidence="2 10">Belongs to the mitochondrial carrier (TC 2.A.29) family.</text>
</comment>
<sequence length="410" mass="46189">MSKEEDGGLDNRGWLRSSSGAYKWLASFHRDLMAGAVMGGVVHTIVAPIERAKLLLQTQESNLAIVAGRRRKFKGMFDCIFRTVREEGTLSLWRGNGSSVLRYYPSVALNFSLKVINFSCFPFLFSILVLADIYSELMGRFSLARCYFGDGVVKSLKKIIYIIYAREVNDKMFLGDDDDVETIEYFPSGPWQMKRALTGKDLYRNILRNGCFQDGHVFSGASANFIAGAAAGCTTLIIIYPLDIAHTRLAADIGRTDVRQFRGIYHFLSTMYKKDGIWGIYSGLPASLHGMIVHRGLYFGGFDTMKEILSEKSRNELALWKKWVVAQAVTTSAGLLSYPLDTVRRRMMMQSGLEKPMYHSTLNCWRTIYRTEGVTSFYRGAVSNVFRSTGTAAILVLYDEIKKFMNWGGS</sequence>
<comment type="subunit">
    <text evidence="11">Monomer.</text>
</comment>
<organism evidence="12 13">
    <name type="scientific">Gossypium laxum</name>
    <dbReference type="NCBI Taxonomy" id="34288"/>
    <lineage>
        <taxon>Eukaryota</taxon>
        <taxon>Viridiplantae</taxon>
        <taxon>Streptophyta</taxon>
        <taxon>Embryophyta</taxon>
        <taxon>Tracheophyta</taxon>
        <taxon>Spermatophyta</taxon>
        <taxon>Magnoliopsida</taxon>
        <taxon>eudicotyledons</taxon>
        <taxon>Gunneridae</taxon>
        <taxon>Pentapetalae</taxon>
        <taxon>rosids</taxon>
        <taxon>malvids</taxon>
        <taxon>Malvales</taxon>
        <taxon>Malvaceae</taxon>
        <taxon>Malvoideae</taxon>
        <taxon>Gossypium</taxon>
    </lineage>
</organism>
<evidence type="ECO:0000313" key="12">
    <source>
        <dbReference type="EMBL" id="MBA0719425.1"/>
    </source>
</evidence>
<reference evidence="12 13" key="1">
    <citation type="journal article" date="2019" name="Genome Biol. Evol.">
        <title>Insights into the evolution of the New World diploid cottons (Gossypium, subgenus Houzingenia) based on genome sequencing.</title>
        <authorList>
            <person name="Grover C.E."/>
            <person name="Arick M.A. 2nd"/>
            <person name="Thrash A."/>
            <person name="Conover J.L."/>
            <person name="Sanders W.S."/>
            <person name="Peterson D.G."/>
            <person name="Frelichowski J.E."/>
            <person name="Scheffler J.A."/>
            <person name="Scheffler B.E."/>
            <person name="Wendel J.F."/>
        </authorList>
    </citation>
    <scope>NUCLEOTIDE SEQUENCE [LARGE SCALE GENOMIC DNA]</scope>
    <source>
        <strain evidence="12">4</strain>
        <tissue evidence="12">Leaf</tissue>
    </source>
</reference>
<keyword evidence="3 10" id="KW-0813">Transport</keyword>
<protein>
    <recommendedName>
        <fullName evidence="11">ADP/ATP translocase</fullName>
    </recommendedName>
    <alternativeName>
        <fullName evidence="11">ADP,ATP carrier protein</fullName>
    </alternativeName>
</protein>
<name>A0A7J9A602_9ROSI</name>
<evidence type="ECO:0000256" key="1">
    <source>
        <dbReference type="ARBA" id="ARBA00004141"/>
    </source>
</evidence>
<evidence type="ECO:0000256" key="10">
    <source>
        <dbReference type="RuleBase" id="RU000488"/>
    </source>
</evidence>
<evidence type="ECO:0000256" key="9">
    <source>
        <dbReference type="PROSITE-ProRule" id="PRU00282"/>
    </source>
</evidence>
<dbReference type="InterPro" id="IPR002067">
    <property type="entry name" value="MCP"/>
</dbReference>
<dbReference type="GO" id="GO:1990544">
    <property type="term" value="P:mitochondrial ATP transmembrane transport"/>
    <property type="evidence" value="ECO:0007669"/>
    <property type="project" value="InterPro"/>
</dbReference>
<keyword evidence="13" id="KW-1185">Reference proteome</keyword>
<dbReference type="AlphaFoldDB" id="A0A7J9A602"/>
<dbReference type="Pfam" id="PF00153">
    <property type="entry name" value="Mito_carr"/>
    <property type="match status" value="3"/>
</dbReference>
<dbReference type="PROSITE" id="PS50920">
    <property type="entry name" value="SOLCAR"/>
    <property type="match status" value="3"/>
</dbReference>
<evidence type="ECO:0000256" key="3">
    <source>
        <dbReference type="ARBA" id="ARBA00022448"/>
    </source>
</evidence>
<comment type="caution">
    <text evidence="11">Lacks conserved residue(s) required for the propagation of feature annotation.</text>
</comment>
<accession>A0A7J9A602</accession>
<evidence type="ECO:0000256" key="5">
    <source>
        <dbReference type="ARBA" id="ARBA00022737"/>
    </source>
</evidence>
<proteinExistence type="inferred from homology"/>
<keyword evidence="6 11" id="KW-1133">Transmembrane helix</keyword>
<gene>
    <name evidence="12" type="ORF">Golax_007110</name>
</gene>
<dbReference type="Proteomes" id="UP000593574">
    <property type="component" value="Unassembled WGS sequence"/>
</dbReference>
<dbReference type="PANTHER" id="PTHR45635">
    <property type="entry name" value="ADP,ATP CARRIER PROTEIN 1-RELATED-RELATED"/>
    <property type="match status" value="1"/>
</dbReference>
<dbReference type="EMBL" id="JABEZV010000009">
    <property type="protein sequence ID" value="MBA0719425.1"/>
    <property type="molecule type" value="Genomic_DNA"/>
</dbReference>
<feature type="repeat" description="Solcar" evidence="9">
    <location>
        <begin position="321"/>
        <end position="404"/>
    </location>
</feature>
<dbReference type="PRINTS" id="PR00927">
    <property type="entry name" value="ADPTRNSLCASE"/>
</dbReference>
<dbReference type="InterPro" id="IPR002113">
    <property type="entry name" value="ADT_euk_type"/>
</dbReference>